<reference evidence="4 5" key="1">
    <citation type="journal article" date="2017" name="Elife">
        <title>Extensive horizontal gene transfer in cheese-associated bacteria.</title>
        <authorList>
            <person name="Bonham K.S."/>
            <person name="Wolfe B.E."/>
            <person name="Dutton R.J."/>
        </authorList>
    </citation>
    <scope>NUCLEOTIDE SEQUENCE [LARGE SCALE GENOMIC DNA]</scope>
    <source>
        <strain evidence="4 5">JB182</strain>
    </source>
</reference>
<evidence type="ECO:0000256" key="2">
    <source>
        <dbReference type="SAM" id="Coils"/>
    </source>
</evidence>
<comment type="caution">
    <text evidence="4">The sequence shown here is derived from an EMBL/GenBank/DDBJ whole genome shotgun (WGS) entry which is preliminary data.</text>
</comment>
<feature type="coiled-coil region" evidence="2">
    <location>
        <begin position="55"/>
        <end position="89"/>
    </location>
</feature>
<sequence length="383" mass="43477">MTNSRKRHTSEQVVRKLGQADRMLAGGSDIAGVCRELGVSEQTYYRWRNQYGGLKADDAKRLKELEKQNATLKRLLAEAELEKAALKELAGGKLLGPGRRRAAVDHLKRKLRVSERMACRLAGLSRSAYRRPLQGETTADPDLALRDWLRAYAKKHPRWGYRRAYHDARGEGWVVNHKKIQRLWREEGLRVPQRRRRKRVGSSTVDAPAAVAPNLVWAVDFQFDADEQGRPIKICSIVDEHTRECIGGLVERSITADRLTAHLEDLVAVRGAPAVLRSDNGPEFISDAMADWAGTRTGLFYIPPGSPWHNGYVESFNSRLRDECLNINSFYSLLHAQVVIGDWKTEYSHDRRHSSLGYLAPVDYARQCTHQSETDDSHSDRTE</sequence>
<protein>
    <submittedName>
        <fullName evidence="4">IS3-like element ISAar43 family transposase</fullName>
    </submittedName>
</protein>
<keyword evidence="2" id="KW-0175">Coiled coil</keyword>
<dbReference type="InterPro" id="IPR009057">
    <property type="entry name" value="Homeodomain-like_sf"/>
</dbReference>
<dbReference type="SUPFAM" id="SSF53098">
    <property type="entry name" value="Ribonuclease H-like"/>
    <property type="match status" value="1"/>
</dbReference>
<evidence type="ECO:0000313" key="4">
    <source>
        <dbReference type="EMBL" id="PMQ18884.1"/>
    </source>
</evidence>
<dbReference type="GO" id="GO:0015074">
    <property type="term" value="P:DNA integration"/>
    <property type="evidence" value="ECO:0007669"/>
    <property type="project" value="InterPro"/>
</dbReference>
<dbReference type="InterPro" id="IPR012337">
    <property type="entry name" value="RNaseH-like_sf"/>
</dbReference>
<dbReference type="InterPro" id="IPR001584">
    <property type="entry name" value="Integrase_cat-core"/>
</dbReference>
<dbReference type="Proteomes" id="UP000235739">
    <property type="component" value="Unassembled WGS sequence"/>
</dbReference>
<dbReference type="InterPro" id="IPR025948">
    <property type="entry name" value="HTH-like_dom"/>
</dbReference>
<dbReference type="AlphaFoldDB" id="A0A2N7RYC4"/>
<dbReference type="InterPro" id="IPR048020">
    <property type="entry name" value="Transpos_IS3"/>
</dbReference>
<dbReference type="GO" id="GO:0003677">
    <property type="term" value="F:DNA binding"/>
    <property type="evidence" value="ECO:0007669"/>
    <property type="project" value="InterPro"/>
</dbReference>
<dbReference type="EMBL" id="PNQX01000003">
    <property type="protein sequence ID" value="PMQ18884.1"/>
    <property type="molecule type" value="Genomic_DNA"/>
</dbReference>
<dbReference type="Pfam" id="PF13276">
    <property type="entry name" value="HTH_21"/>
    <property type="match status" value="1"/>
</dbReference>
<proteinExistence type="predicted"/>
<dbReference type="PROSITE" id="PS50994">
    <property type="entry name" value="INTEGRASE"/>
    <property type="match status" value="1"/>
</dbReference>
<dbReference type="PANTHER" id="PTHR47515">
    <property type="entry name" value="LOW CALCIUM RESPONSE LOCUS PROTEIN T"/>
    <property type="match status" value="1"/>
</dbReference>
<name>A0A2N7RYC4_9MICC</name>
<accession>A0A2N7RYC4</accession>
<dbReference type="SUPFAM" id="SSF46689">
    <property type="entry name" value="Homeodomain-like"/>
    <property type="match status" value="1"/>
</dbReference>
<evidence type="ECO:0000259" key="3">
    <source>
        <dbReference type="PROSITE" id="PS50994"/>
    </source>
</evidence>
<dbReference type="GO" id="GO:0004803">
    <property type="term" value="F:transposase activity"/>
    <property type="evidence" value="ECO:0007669"/>
    <property type="project" value="InterPro"/>
</dbReference>
<dbReference type="PANTHER" id="PTHR47515:SF1">
    <property type="entry name" value="BLR2054 PROTEIN"/>
    <property type="match status" value="1"/>
</dbReference>
<comment type="function">
    <text evidence="1">Involved in the transposition of the insertion sequence.</text>
</comment>
<dbReference type="RefSeq" id="WP_102599013.1">
    <property type="nucleotide sequence ID" value="NZ_PNQX01000003.1"/>
</dbReference>
<dbReference type="GO" id="GO:0006313">
    <property type="term" value="P:DNA transposition"/>
    <property type="evidence" value="ECO:0007669"/>
    <property type="project" value="InterPro"/>
</dbReference>
<dbReference type="InterPro" id="IPR036397">
    <property type="entry name" value="RNaseH_sf"/>
</dbReference>
<feature type="domain" description="Integrase catalytic" evidence="3">
    <location>
        <begin position="209"/>
        <end position="369"/>
    </location>
</feature>
<dbReference type="Gene3D" id="3.30.420.10">
    <property type="entry name" value="Ribonuclease H-like superfamily/Ribonuclease H"/>
    <property type="match status" value="1"/>
</dbReference>
<dbReference type="Pfam" id="PF13683">
    <property type="entry name" value="rve_3"/>
    <property type="match status" value="1"/>
</dbReference>
<evidence type="ECO:0000313" key="5">
    <source>
        <dbReference type="Proteomes" id="UP000235739"/>
    </source>
</evidence>
<dbReference type="Pfam" id="PF01527">
    <property type="entry name" value="HTH_Tnp_1"/>
    <property type="match status" value="1"/>
</dbReference>
<dbReference type="InterPro" id="IPR002514">
    <property type="entry name" value="Transposase_8"/>
</dbReference>
<gene>
    <name evidence="4" type="ORF">CIK84_16005</name>
</gene>
<dbReference type="NCBIfam" id="NF033516">
    <property type="entry name" value="transpos_IS3"/>
    <property type="match status" value="1"/>
</dbReference>
<dbReference type="Pfam" id="PF00665">
    <property type="entry name" value="rve"/>
    <property type="match status" value="1"/>
</dbReference>
<organism evidence="4 5">
    <name type="scientific">Glutamicibacter arilaitensis</name>
    <dbReference type="NCBI Taxonomy" id="256701"/>
    <lineage>
        <taxon>Bacteria</taxon>
        <taxon>Bacillati</taxon>
        <taxon>Actinomycetota</taxon>
        <taxon>Actinomycetes</taxon>
        <taxon>Micrococcales</taxon>
        <taxon>Micrococcaceae</taxon>
        <taxon>Glutamicibacter</taxon>
    </lineage>
</organism>
<evidence type="ECO:0000256" key="1">
    <source>
        <dbReference type="ARBA" id="ARBA00002286"/>
    </source>
</evidence>